<dbReference type="InterPro" id="IPR036909">
    <property type="entry name" value="Cyt_c-like_dom_sf"/>
</dbReference>
<feature type="transmembrane region" description="Helical" evidence="1">
    <location>
        <begin position="16"/>
        <end position="35"/>
    </location>
</feature>
<dbReference type="SUPFAM" id="SSF52047">
    <property type="entry name" value="RNI-like"/>
    <property type="match status" value="1"/>
</dbReference>
<dbReference type="OrthoDB" id="713772at2"/>
<dbReference type="InterPro" id="IPR011429">
    <property type="entry name" value="Cyt_c_Planctomycete-type"/>
</dbReference>
<proteinExistence type="predicted"/>
<dbReference type="PANTHER" id="PTHR35889:SF3">
    <property type="entry name" value="F-BOX DOMAIN-CONTAINING PROTEIN"/>
    <property type="match status" value="1"/>
</dbReference>
<dbReference type="RefSeq" id="WP_008587067.1">
    <property type="nucleotide sequence ID" value="NZ_CP007035.1"/>
</dbReference>
<dbReference type="eggNOG" id="COG4886">
    <property type="taxonomic scope" value="Bacteria"/>
</dbReference>
<dbReference type="GO" id="GO:0020037">
    <property type="term" value="F:heme binding"/>
    <property type="evidence" value="ECO:0007669"/>
    <property type="project" value="InterPro"/>
</dbReference>
<keyword evidence="4" id="KW-1185">Reference proteome</keyword>
<evidence type="ECO:0000313" key="3">
    <source>
        <dbReference type="EMBL" id="AHF16229.1"/>
    </source>
</evidence>
<evidence type="ECO:0000256" key="1">
    <source>
        <dbReference type="SAM" id="Phobius"/>
    </source>
</evidence>
<dbReference type="InterPro" id="IPR032675">
    <property type="entry name" value="LRR_dom_sf"/>
</dbReference>
<dbReference type="GO" id="GO:0009055">
    <property type="term" value="F:electron transfer activity"/>
    <property type="evidence" value="ECO:0007669"/>
    <property type="project" value="InterPro"/>
</dbReference>
<sequence length="468" mass="50492">MTLLTLVDFVGRFHPVLVHLPIGILLIACLFQLFAKRLPSLEPAIPVMLFWGMLAAIASCMTGYLLSLSGDYDQELVTRHQWLGIVTAIAALLLYGCYRFSLLTRYSNIMAGLTIGAVTVTGHLGGSLTHGADYLTAGLNSVDPNQPLKPIPNIQEAVLYTAVVQPILQRKCYSCHGSTKQKGRLRLDKEPNILKGGKDGKILASGKPDESALVKRLLLPLSDDDHMPPKEKPQLTPNEVAVLSWWVSTGNSFTKKVKELPQTDKIKPVLAALQSGSDGSGAAANIAVPKDDVAAADESAVKQLTDNGVIVVPVSNDKNYVSVNFVTATAKAATLVKLLEPIKKQVVWLKLDNSNITDESLKTIAALANLTRLSLSNTAITDAGMAQLSTLKQLQVLNLVGTKITQQGLGSLKGLKTLRELYLYKTAVNKNNWAQLKQAFPKVLLDSGGYIVPTLETDTTLVTAPQKK</sequence>
<dbReference type="Proteomes" id="UP000003586">
    <property type="component" value="Chromosome"/>
</dbReference>
<keyword evidence="1" id="KW-0812">Transmembrane</keyword>
<name>W0F458_9BACT</name>
<dbReference type="AlphaFoldDB" id="W0F458"/>
<dbReference type="SUPFAM" id="SSF46626">
    <property type="entry name" value="Cytochrome c"/>
    <property type="match status" value="1"/>
</dbReference>
<dbReference type="Pfam" id="PF13855">
    <property type="entry name" value="LRR_8"/>
    <property type="match status" value="1"/>
</dbReference>
<dbReference type="InterPro" id="IPR001611">
    <property type="entry name" value="Leu-rich_rpt"/>
</dbReference>
<feature type="domain" description="Cytochrome C Planctomycete-type" evidence="2">
    <location>
        <begin position="172"/>
        <end position="231"/>
    </location>
</feature>
<dbReference type="Gene3D" id="3.80.10.10">
    <property type="entry name" value="Ribonuclease Inhibitor"/>
    <property type="match status" value="1"/>
</dbReference>
<gene>
    <name evidence="3" type="ORF">NIASO_15835</name>
</gene>
<dbReference type="KEGG" id="nso:NIASO_15835"/>
<feature type="transmembrane region" description="Helical" evidence="1">
    <location>
        <begin position="47"/>
        <end position="68"/>
    </location>
</feature>
<keyword evidence="1" id="KW-0472">Membrane</keyword>
<dbReference type="HOGENOM" id="CLU_583754_0_0_10"/>
<evidence type="ECO:0000313" key="4">
    <source>
        <dbReference type="Proteomes" id="UP000003586"/>
    </source>
</evidence>
<dbReference type="EMBL" id="CP007035">
    <property type="protein sequence ID" value="AHF16229.1"/>
    <property type="molecule type" value="Genomic_DNA"/>
</dbReference>
<evidence type="ECO:0000259" key="2">
    <source>
        <dbReference type="Pfam" id="PF07635"/>
    </source>
</evidence>
<organism evidence="3 4">
    <name type="scientific">Niabella soli DSM 19437</name>
    <dbReference type="NCBI Taxonomy" id="929713"/>
    <lineage>
        <taxon>Bacteria</taxon>
        <taxon>Pseudomonadati</taxon>
        <taxon>Bacteroidota</taxon>
        <taxon>Chitinophagia</taxon>
        <taxon>Chitinophagales</taxon>
        <taxon>Chitinophagaceae</taxon>
        <taxon>Niabella</taxon>
    </lineage>
</organism>
<dbReference type="PANTHER" id="PTHR35889">
    <property type="entry name" value="CYCLOINULO-OLIGOSACCHARIDE FRUCTANOTRANSFERASE-RELATED"/>
    <property type="match status" value="1"/>
</dbReference>
<reference evidence="3 4" key="1">
    <citation type="submission" date="2013-12" db="EMBL/GenBank/DDBJ databases">
        <authorList>
            <consortium name="DOE Joint Genome Institute"/>
            <person name="Eisen J."/>
            <person name="Huntemann M."/>
            <person name="Han J."/>
            <person name="Chen A."/>
            <person name="Kyrpides N."/>
            <person name="Mavromatis K."/>
            <person name="Markowitz V."/>
            <person name="Palaniappan K."/>
            <person name="Ivanova N."/>
            <person name="Schaumberg A."/>
            <person name="Pati A."/>
            <person name="Liolios K."/>
            <person name="Nordberg H.P."/>
            <person name="Cantor M.N."/>
            <person name="Hua S.X."/>
            <person name="Woyke T."/>
        </authorList>
    </citation>
    <scope>NUCLEOTIDE SEQUENCE [LARGE SCALE GENOMIC DNA]</scope>
    <source>
        <strain evidence="4">DSM 19437</strain>
    </source>
</reference>
<feature type="transmembrane region" description="Helical" evidence="1">
    <location>
        <begin position="80"/>
        <end position="98"/>
    </location>
</feature>
<keyword evidence="1" id="KW-1133">Transmembrane helix</keyword>
<protein>
    <recommendedName>
        <fullName evidence="2">Cytochrome C Planctomycete-type domain-containing protein</fullName>
    </recommendedName>
</protein>
<accession>W0F458</accession>
<dbReference type="STRING" id="929713.NIASO_15835"/>
<dbReference type="Pfam" id="PF07635">
    <property type="entry name" value="PSCyt1"/>
    <property type="match status" value="1"/>
</dbReference>